<feature type="compositionally biased region" description="Low complexity" evidence="9">
    <location>
        <begin position="684"/>
        <end position="704"/>
    </location>
</feature>
<dbReference type="OrthoDB" id="204928at2759"/>
<evidence type="ECO:0000256" key="4">
    <source>
        <dbReference type="ARBA" id="ARBA00022723"/>
    </source>
</evidence>
<dbReference type="GO" id="GO:0034354">
    <property type="term" value="P:'de novo' NAD+ biosynthetic process from L-tryptophan"/>
    <property type="evidence" value="ECO:0007669"/>
    <property type="project" value="TreeGrafter"/>
</dbReference>
<sequence>MNSHNNGRNWALEFFPRLAQQGYVLFAVDLMGHGYSEGERALVEDWDDVFEDVASVAEAIYGVGSRPAGPEDFHAGVCAEVLHRVRQLPLFLHGQSLGGMICVEVGLRLQQSQKLAGIFRGALLAAPALQVPLPPQAVISFLRWCVVPCCSRQPMPEAVSSSSKVHLGANFDLSDPNQKYMAEMEVLDCAHRFPEKGLGWFYKMRWGTASAYSTIFSRIEEDMAEVEFPFMIVHDPKDSVCMVQGSEKLMELSPCKDKVFHQVDAGGLHVLTFVIQEEYAESLMIVFAEKSMVLDTVGQWRQLRRFTPPSAALEASFDDARHEVERQTRRRVAAERAAATLRTELGHLKATLVAMEAEREGWQLREDRCRRLCDESVAAAEARAEHHAAEAFQAQDDLRRCRQDLGELRHDLKKSSSHSSPARVRAVEGNDIETEVLALCQRLEEAQPQNGASECHNHFSAKFMITCAWQAGSFPFIRREAGCFEDQHACNWVFDRFLVPSVTRLMGEAFDEWHAVGGNEGKHLTSFQGQPHAALPPGGAASPGLQRCYSTGSLQQSTHSHTPSQATPCATPPAVRFYSGVIRNGETVPMATLRSATLPQACGYPQACVPMMVKHHSTASLRSHHSAERASITNITNITNMTQASQAATPTSKDASPKRGSPRGQSQYASRNSLAKSEEETCTSPRSARSMRSQSQRSQRSRSFSPKHAEACGARARGRHNTGTREAMLGHMGEVDGQDEEEAPWEVPYAARTGSQSPRAATPQVARSDSQKRRYQNLYEDHEMRKMKWQAKLEEKKRKEEEDLQRSIANTCSPRHFNQEEFQSWYAESMSKQQSFEATRLEKRRSEARLRAFQELSECTFTPMAPASKVTRGPKQRSGSVPMESRPVVHEGDQQATADELVAAQVTQIEALRQLDKKEKEMRESTQRVFKDFLERSLEEGRRKLKLFEQTPEGREYLASRAKSYVELNRSMSHSAALTEARGDLQRASEAKLHSHAAQLRQQRAQKDAQQIQLARLKIAWELIQLQRRYTQMEKALPRSMLLGFDEKLVERLTRESWYVEARSFTSAISKPEALAVMQLAHQCCCGCSLNFGAYFLLCLNLLRCFLFIGVACDAVLHKEQDLYLQIQGSLGEKVTLAALSITGATFTVFAPGSADRSADLAHGMVPPPPAQQRAAVEMRRAFQGSCIASGVAVILAQAPDLVLVVIMSAPPQPDQAEPPAKRARTDGVVVPSGICALHHIDDWYEQNKEQFSPPVCNKLMHRGQLSIMFVGGPNTRKDFHLEEGSEFFFQLRGNIQLPTVQKGKRKLVKINEGQVFCLPSRIPHSPQRPETGSFGLVVERRREDKEMDGLIYYDDFSTCNKVRWEKFFRCNDLGKDLPPVIEAYKAFEASPAAQQPQSWKEEDRPVCQDKTTEIPDPFSFQDFLTANADKLAAGESVNLFGFDHPDQEFEIFVIGGRSEQTGQKSSYERDPQTQSLAACGVERVIWLTFLLMVALIEGYLLFVLQSYCQDVVVHLPRQAFADLYEKSETHVLKRHLNPYNHLYGALGPMALLRDLCHATLGSAAPKSR</sequence>
<dbReference type="Pfam" id="PF06052">
    <property type="entry name" value="3-HAO"/>
    <property type="match status" value="1"/>
</dbReference>
<feature type="region of interest" description="Disordered" evidence="9">
    <location>
        <begin position="751"/>
        <end position="773"/>
    </location>
</feature>
<organism evidence="12 13">
    <name type="scientific">Symbiodinium natans</name>
    <dbReference type="NCBI Taxonomy" id="878477"/>
    <lineage>
        <taxon>Eukaryota</taxon>
        <taxon>Sar</taxon>
        <taxon>Alveolata</taxon>
        <taxon>Dinophyceae</taxon>
        <taxon>Suessiales</taxon>
        <taxon>Symbiodiniaceae</taxon>
        <taxon>Symbiodinium</taxon>
    </lineage>
</organism>
<evidence type="ECO:0000313" key="13">
    <source>
        <dbReference type="Proteomes" id="UP000604046"/>
    </source>
</evidence>
<evidence type="ECO:0000256" key="8">
    <source>
        <dbReference type="SAM" id="Coils"/>
    </source>
</evidence>
<dbReference type="CDD" id="cd06123">
    <property type="entry name" value="cupin_HAO"/>
    <property type="match status" value="1"/>
</dbReference>
<feature type="domain" description="Serine aminopeptidase S33" evidence="11">
    <location>
        <begin position="12"/>
        <end position="270"/>
    </location>
</feature>
<keyword evidence="8" id="KW-0175">Coiled coil</keyword>
<dbReference type="Gene3D" id="2.60.120.10">
    <property type="entry name" value="Jelly Rolls"/>
    <property type="match status" value="1"/>
</dbReference>
<gene>
    <name evidence="12" type="primary">haao</name>
    <name evidence="12" type="ORF">SNAT2548_LOCUS17106</name>
</gene>
<feature type="compositionally biased region" description="Polar residues" evidence="9">
    <location>
        <begin position="643"/>
        <end position="654"/>
    </location>
</feature>
<comment type="cofactor">
    <cofactor evidence="1">
        <name>Fe(2+)</name>
        <dbReference type="ChEBI" id="CHEBI:29033"/>
    </cofactor>
</comment>
<evidence type="ECO:0000313" key="12">
    <source>
        <dbReference type="EMBL" id="CAE7326750.1"/>
    </source>
</evidence>
<dbReference type="PANTHER" id="PTHR15497:SF1">
    <property type="entry name" value="3-HYDROXYANTHRANILATE 3,4-DIOXYGENASE"/>
    <property type="match status" value="1"/>
</dbReference>
<keyword evidence="5" id="KW-0223">Dioxygenase</keyword>
<protein>
    <submittedName>
        <fullName evidence="12">Haao protein</fullName>
    </submittedName>
</protein>
<dbReference type="InterPro" id="IPR011051">
    <property type="entry name" value="RmlC_Cupin_sf"/>
</dbReference>
<dbReference type="GO" id="GO:0005737">
    <property type="term" value="C:cytoplasm"/>
    <property type="evidence" value="ECO:0007669"/>
    <property type="project" value="TreeGrafter"/>
</dbReference>
<keyword evidence="3" id="KW-0662">Pyridine nucleotide biosynthesis</keyword>
<evidence type="ECO:0000256" key="10">
    <source>
        <dbReference type="SAM" id="Phobius"/>
    </source>
</evidence>
<evidence type="ECO:0000256" key="9">
    <source>
        <dbReference type="SAM" id="MobiDB-lite"/>
    </source>
</evidence>
<proteinExistence type="predicted"/>
<dbReference type="PANTHER" id="PTHR15497">
    <property type="entry name" value="3-HYDROXYANTHRANILATE 3,4-DIOXYGENASE"/>
    <property type="match status" value="1"/>
</dbReference>
<feature type="transmembrane region" description="Helical" evidence="10">
    <location>
        <begin position="1485"/>
        <end position="1505"/>
    </location>
</feature>
<keyword evidence="6" id="KW-0560">Oxidoreductase</keyword>
<keyword evidence="10" id="KW-0472">Membrane</keyword>
<dbReference type="EMBL" id="CAJNDS010002101">
    <property type="protein sequence ID" value="CAE7326750.1"/>
    <property type="molecule type" value="Genomic_DNA"/>
</dbReference>
<dbReference type="InterPro" id="IPR022742">
    <property type="entry name" value="Hydrolase_4"/>
</dbReference>
<keyword evidence="10" id="KW-1133">Transmembrane helix</keyword>
<feature type="coiled-coil region" evidence="8">
    <location>
        <begin position="908"/>
        <end position="951"/>
    </location>
</feature>
<feature type="compositionally biased region" description="Polar residues" evidence="9">
    <location>
        <begin position="663"/>
        <end position="675"/>
    </location>
</feature>
<dbReference type="Proteomes" id="UP000604046">
    <property type="component" value="Unassembled WGS sequence"/>
</dbReference>
<dbReference type="SUPFAM" id="SSF51182">
    <property type="entry name" value="RmlC-like cupins"/>
    <property type="match status" value="1"/>
</dbReference>
<comment type="function">
    <text evidence="2">Catalyzes the oxidative ring opening of 3-hydroxyanthranilate to 2-amino-3-carboxymuconate semialdehyde, which spontaneously cyclizes to quinolinate.</text>
</comment>
<keyword evidence="13" id="KW-1185">Reference proteome</keyword>
<dbReference type="InterPro" id="IPR010329">
    <property type="entry name" value="3hydroanth_dOase"/>
</dbReference>
<evidence type="ECO:0000259" key="11">
    <source>
        <dbReference type="Pfam" id="PF12146"/>
    </source>
</evidence>
<feature type="region of interest" description="Disordered" evidence="9">
    <location>
        <begin position="865"/>
        <end position="888"/>
    </location>
</feature>
<reference evidence="12" key="1">
    <citation type="submission" date="2021-02" db="EMBL/GenBank/DDBJ databases">
        <authorList>
            <person name="Dougan E. K."/>
            <person name="Rhodes N."/>
            <person name="Thang M."/>
            <person name="Chan C."/>
        </authorList>
    </citation>
    <scope>NUCLEOTIDE SEQUENCE</scope>
</reference>
<name>A0A812NVT1_9DINO</name>
<dbReference type="SUPFAM" id="SSF53474">
    <property type="entry name" value="alpha/beta-Hydrolases"/>
    <property type="match status" value="1"/>
</dbReference>
<evidence type="ECO:0000256" key="6">
    <source>
        <dbReference type="ARBA" id="ARBA00023002"/>
    </source>
</evidence>
<feature type="coiled-coil region" evidence="8">
    <location>
        <begin position="317"/>
        <end position="358"/>
    </location>
</feature>
<comment type="caution">
    <text evidence="12">The sequence shown here is derived from an EMBL/GenBank/DDBJ whole genome shotgun (WGS) entry which is preliminary data.</text>
</comment>
<evidence type="ECO:0000256" key="2">
    <source>
        <dbReference type="ARBA" id="ARBA00002752"/>
    </source>
</evidence>
<evidence type="ECO:0000256" key="7">
    <source>
        <dbReference type="ARBA" id="ARBA00023004"/>
    </source>
</evidence>
<feature type="region of interest" description="Disordered" evidence="9">
    <location>
        <begin position="643"/>
        <end position="721"/>
    </location>
</feature>
<keyword evidence="10" id="KW-0812">Transmembrane</keyword>
<dbReference type="GO" id="GO:0005506">
    <property type="term" value="F:iron ion binding"/>
    <property type="evidence" value="ECO:0007669"/>
    <property type="project" value="InterPro"/>
</dbReference>
<dbReference type="InterPro" id="IPR029058">
    <property type="entry name" value="AB_hydrolase_fold"/>
</dbReference>
<dbReference type="Pfam" id="PF12146">
    <property type="entry name" value="Hydrolase_4"/>
    <property type="match status" value="1"/>
</dbReference>
<dbReference type="GO" id="GO:0000334">
    <property type="term" value="F:3-hydroxyanthranilate 3,4-dioxygenase activity"/>
    <property type="evidence" value="ECO:0007669"/>
    <property type="project" value="InterPro"/>
</dbReference>
<dbReference type="GO" id="GO:0046874">
    <property type="term" value="P:quinolinate metabolic process"/>
    <property type="evidence" value="ECO:0007669"/>
    <property type="project" value="TreeGrafter"/>
</dbReference>
<keyword evidence="7" id="KW-0408">Iron</keyword>
<dbReference type="Gene3D" id="3.40.50.1820">
    <property type="entry name" value="alpha/beta hydrolase"/>
    <property type="match status" value="1"/>
</dbReference>
<evidence type="ECO:0000256" key="5">
    <source>
        <dbReference type="ARBA" id="ARBA00022964"/>
    </source>
</evidence>
<keyword evidence="4" id="KW-0479">Metal-binding</keyword>
<accession>A0A812NVT1</accession>
<evidence type="ECO:0000256" key="3">
    <source>
        <dbReference type="ARBA" id="ARBA00022642"/>
    </source>
</evidence>
<dbReference type="InterPro" id="IPR014710">
    <property type="entry name" value="RmlC-like_jellyroll"/>
</dbReference>
<evidence type="ECO:0000256" key="1">
    <source>
        <dbReference type="ARBA" id="ARBA00001954"/>
    </source>
</evidence>